<dbReference type="FunFam" id="3.40.50.300:FF:000855">
    <property type="entry name" value="Guanylate kinase"/>
    <property type="match status" value="1"/>
</dbReference>
<keyword evidence="9 13" id="KW-0418">Kinase</keyword>
<comment type="similarity">
    <text evidence="3 13">Belongs to the guanylate kinase family.</text>
</comment>
<dbReference type="EMBL" id="CZBE01000001">
    <property type="protein sequence ID" value="CUP24572.1"/>
    <property type="molecule type" value="Genomic_DNA"/>
</dbReference>
<evidence type="ECO:0000313" key="18">
    <source>
        <dbReference type="Proteomes" id="UP000260828"/>
    </source>
</evidence>
<dbReference type="PROSITE" id="PS50052">
    <property type="entry name" value="GUANYLATE_KINASE_2"/>
    <property type="match status" value="1"/>
</dbReference>
<evidence type="ECO:0000256" key="10">
    <source>
        <dbReference type="ARBA" id="ARBA00022840"/>
    </source>
</evidence>
<evidence type="ECO:0000256" key="1">
    <source>
        <dbReference type="ARBA" id="ARBA00003531"/>
    </source>
</evidence>
<evidence type="ECO:0000256" key="9">
    <source>
        <dbReference type="ARBA" id="ARBA00022777"/>
    </source>
</evidence>
<keyword evidence="8 13" id="KW-0547">Nucleotide-binding</keyword>
<dbReference type="PANTHER" id="PTHR23117:SF13">
    <property type="entry name" value="GUANYLATE KINASE"/>
    <property type="match status" value="1"/>
</dbReference>
<dbReference type="InterPro" id="IPR008145">
    <property type="entry name" value="GK/Ca_channel_bsu"/>
</dbReference>
<gene>
    <name evidence="13 15" type="primary">gmk</name>
    <name evidence="16" type="ORF">DXC40_06370</name>
    <name evidence="15" type="ORF">ERS852551_00212</name>
</gene>
<evidence type="ECO:0000256" key="5">
    <source>
        <dbReference type="ARBA" id="ARBA00016296"/>
    </source>
</evidence>
<evidence type="ECO:0000256" key="13">
    <source>
        <dbReference type="HAMAP-Rule" id="MF_00328"/>
    </source>
</evidence>
<keyword evidence="6 13" id="KW-0963">Cytoplasm</keyword>
<evidence type="ECO:0000313" key="16">
    <source>
        <dbReference type="EMBL" id="RGE68910.1"/>
    </source>
</evidence>
<dbReference type="InterPro" id="IPR020590">
    <property type="entry name" value="Guanylate_kinase_CS"/>
</dbReference>
<dbReference type="GO" id="GO:0005829">
    <property type="term" value="C:cytosol"/>
    <property type="evidence" value="ECO:0007669"/>
    <property type="project" value="TreeGrafter"/>
</dbReference>
<accession>A0A174LK34</accession>
<dbReference type="FunFam" id="3.30.63.10:FF:000002">
    <property type="entry name" value="Guanylate kinase 1"/>
    <property type="match status" value="1"/>
</dbReference>
<dbReference type="Pfam" id="PF00625">
    <property type="entry name" value="Guanylate_kin"/>
    <property type="match status" value="1"/>
</dbReference>
<dbReference type="InterPro" id="IPR017665">
    <property type="entry name" value="Guanylate_kinase"/>
</dbReference>
<keyword evidence="7 13" id="KW-0808">Transferase</keyword>
<dbReference type="HAMAP" id="MF_00328">
    <property type="entry name" value="Guanylate_kinase"/>
    <property type="match status" value="1"/>
</dbReference>
<evidence type="ECO:0000256" key="11">
    <source>
        <dbReference type="ARBA" id="ARBA00030128"/>
    </source>
</evidence>
<reference evidence="16 18" key="2">
    <citation type="submission" date="2018-08" db="EMBL/GenBank/DDBJ databases">
        <title>A genome reference for cultivated species of the human gut microbiota.</title>
        <authorList>
            <person name="Zou Y."/>
            <person name="Xue W."/>
            <person name="Luo G."/>
        </authorList>
    </citation>
    <scope>NUCLEOTIDE SEQUENCE [LARGE SCALE GENOMIC DNA]</scope>
    <source>
        <strain evidence="16 18">TF05-12AC</strain>
    </source>
</reference>
<evidence type="ECO:0000313" key="15">
    <source>
        <dbReference type="EMBL" id="CUP24572.1"/>
    </source>
</evidence>
<feature type="domain" description="Guanylate kinase-like" evidence="14">
    <location>
        <begin position="8"/>
        <end position="186"/>
    </location>
</feature>
<dbReference type="InterPro" id="IPR027417">
    <property type="entry name" value="P-loop_NTPase"/>
</dbReference>
<dbReference type="GO" id="GO:0004385">
    <property type="term" value="F:GMP kinase activity"/>
    <property type="evidence" value="ECO:0007669"/>
    <property type="project" value="UniProtKB-UniRule"/>
</dbReference>
<evidence type="ECO:0000256" key="8">
    <source>
        <dbReference type="ARBA" id="ARBA00022741"/>
    </source>
</evidence>
<dbReference type="Gene3D" id="3.30.63.10">
    <property type="entry name" value="Guanylate Kinase phosphate binding domain"/>
    <property type="match status" value="1"/>
</dbReference>
<comment type="function">
    <text evidence="1 13">Essential for recycling GMP and indirectly, cGMP.</text>
</comment>
<evidence type="ECO:0000256" key="2">
    <source>
        <dbReference type="ARBA" id="ARBA00004496"/>
    </source>
</evidence>
<dbReference type="AlphaFoldDB" id="A0A174LK34"/>
<sequence>MSEAMQPGLLIVYSGPSGVGKGTILAPYLAAHPETVLSVSVTTRAPRPGERDGIDYSFITRERFDELATGGGLLEYAEYSGNCYGTPRAAVETQLAAGRNVLLEIEVQGAMKVRRTFPQAVFIFVLPPSYETLRERLTGRNTETAEVVERRLAAARLELSYAAQYDYVIVNDDADKARAQLDAIICASKCRTNYMQTMIDKVCEFHEYA</sequence>
<dbReference type="RefSeq" id="WP_055243767.1">
    <property type="nucleotide sequence ID" value="NZ_CABIWA010000002.1"/>
</dbReference>
<dbReference type="SUPFAM" id="SSF52540">
    <property type="entry name" value="P-loop containing nucleoside triphosphate hydrolases"/>
    <property type="match status" value="1"/>
</dbReference>
<name>A0A174LK34_9FIRM</name>
<evidence type="ECO:0000256" key="7">
    <source>
        <dbReference type="ARBA" id="ARBA00022679"/>
    </source>
</evidence>
<evidence type="ECO:0000259" key="14">
    <source>
        <dbReference type="PROSITE" id="PS50052"/>
    </source>
</evidence>
<reference evidence="15 17" key="1">
    <citation type="submission" date="2015-09" db="EMBL/GenBank/DDBJ databases">
        <authorList>
            <consortium name="Pathogen Informatics"/>
        </authorList>
    </citation>
    <scope>NUCLEOTIDE SEQUENCE [LARGE SCALE GENOMIC DNA]</scope>
    <source>
        <strain evidence="15 17">2789STDY5834939</strain>
    </source>
</reference>
<dbReference type="Gene3D" id="3.40.50.300">
    <property type="entry name" value="P-loop containing nucleotide triphosphate hydrolases"/>
    <property type="match status" value="1"/>
</dbReference>
<dbReference type="NCBIfam" id="TIGR03263">
    <property type="entry name" value="guanyl_kin"/>
    <property type="match status" value="1"/>
</dbReference>
<dbReference type="PROSITE" id="PS00856">
    <property type="entry name" value="GUANYLATE_KINASE_1"/>
    <property type="match status" value="1"/>
</dbReference>
<feature type="binding site" evidence="13">
    <location>
        <begin position="15"/>
        <end position="22"/>
    </location>
    <ligand>
        <name>ATP</name>
        <dbReference type="ChEBI" id="CHEBI:30616"/>
    </ligand>
</feature>
<dbReference type="Proteomes" id="UP000095765">
    <property type="component" value="Unassembled WGS sequence"/>
</dbReference>
<protein>
    <recommendedName>
        <fullName evidence="5 13">Guanylate kinase</fullName>
        <ecNumber evidence="4 13">2.7.4.8</ecNumber>
    </recommendedName>
    <alternativeName>
        <fullName evidence="11 13">GMP kinase</fullName>
    </alternativeName>
</protein>
<dbReference type="SMART" id="SM00072">
    <property type="entry name" value="GuKc"/>
    <property type="match status" value="1"/>
</dbReference>
<comment type="subcellular location">
    <subcellularLocation>
        <location evidence="2 13">Cytoplasm</location>
    </subcellularLocation>
</comment>
<dbReference type="OrthoDB" id="9808150at2"/>
<proteinExistence type="inferred from homology"/>
<dbReference type="PANTHER" id="PTHR23117">
    <property type="entry name" value="GUANYLATE KINASE-RELATED"/>
    <property type="match status" value="1"/>
</dbReference>
<evidence type="ECO:0000256" key="4">
    <source>
        <dbReference type="ARBA" id="ARBA00012961"/>
    </source>
</evidence>
<evidence type="ECO:0000313" key="17">
    <source>
        <dbReference type="Proteomes" id="UP000095765"/>
    </source>
</evidence>
<evidence type="ECO:0000256" key="12">
    <source>
        <dbReference type="ARBA" id="ARBA00048594"/>
    </source>
</evidence>
<dbReference type="GO" id="GO:0005524">
    <property type="term" value="F:ATP binding"/>
    <property type="evidence" value="ECO:0007669"/>
    <property type="project" value="UniProtKB-UniRule"/>
</dbReference>
<organism evidence="15 17">
    <name type="scientific">Anaerotruncus colihominis</name>
    <dbReference type="NCBI Taxonomy" id="169435"/>
    <lineage>
        <taxon>Bacteria</taxon>
        <taxon>Bacillati</taxon>
        <taxon>Bacillota</taxon>
        <taxon>Clostridia</taxon>
        <taxon>Eubacteriales</taxon>
        <taxon>Oscillospiraceae</taxon>
        <taxon>Anaerotruncus</taxon>
    </lineage>
</organism>
<comment type="catalytic activity">
    <reaction evidence="12 13">
        <text>GMP + ATP = GDP + ADP</text>
        <dbReference type="Rhea" id="RHEA:20780"/>
        <dbReference type="ChEBI" id="CHEBI:30616"/>
        <dbReference type="ChEBI" id="CHEBI:58115"/>
        <dbReference type="ChEBI" id="CHEBI:58189"/>
        <dbReference type="ChEBI" id="CHEBI:456216"/>
        <dbReference type="EC" id="2.7.4.8"/>
    </reaction>
</comment>
<dbReference type="CDD" id="cd00071">
    <property type="entry name" value="GMPK"/>
    <property type="match status" value="1"/>
</dbReference>
<dbReference type="InterPro" id="IPR008144">
    <property type="entry name" value="Guanylate_kin-like_dom"/>
</dbReference>
<dbReference type="EC" id="2.7.4.8" evidence="4 13"/>
<evidence type="ECO:0000256" key="3">
    <source>
        <dbReference type="ARBA" id="ARBA00005790"/>
    </source>
</evidence>
<dbReference type="EMBL" id="QVME01000002">
    <property type="protein sequence ID" value="RGE68910.1"/>
    <property type="molecule type" value="Genomic_DNA"/>
</dbReference>
<evidence type="ECO:0000256" key="6">
    <source>
        <dbReference type="ARBA" id="ARBA00022490"/>
    </source>
</evidence>
<keyword evidence="10 13" id="KW-0067">ATP-binding</keyword>
<dbReference type="Proteomes" id="UP000260828">
    <property type="component" value="Unassembled WGS sequence"/>
</dbReference>